<evidence type="ECO:0000313" key="2">
    <source>
        <dbReference type="WBParaSite" id="jg3061"/>
    </source>
</evidence>
<name>A0A915E840_9BILA</name>
<reference evidence="2" key="1">
    <citation type="submission" date="2022-11" db="UniProtKB">
        <authorList>
            <consortium name="WormBaseParasite"/>
        </authorList>
    </citation>
    <scope>IDENTIFICATION</scope>
</reference>
<sequence length="152" mass="17559">MFRWCRSTPNSDVQSAQASLHIGKQVRLLFYCQSNGYALLHQQHQQPQPKNCTQEERHTPACPPPNNCSPACEKTGEKKKRQTFAAYSQLKLVPFRHTHSLHSRPDIQRQAREGQGHRLDRCTYYKLLLLSSSRAGDRRQLKFVCMETPTLP</sequence>
<organism evidence="1 2">
    <name type="scientific">Ditylenchus dipsaci</name>
    <dbReference type="NCBI Taxonomy" id="166011"/>
    <lineage>
        <taxon>Eukaryota</taxon>
        <taxon>Metazoa</taxon>
        <taxon>Ecdysozoa</taxon>
        <taxon>Nematoda</taxon>
        <taxon>Chromadorea</taxon>
        <taxon>Rhabditida</taxon>
        <taxon>Tylenchina</taxon>
        <taxon>Tylenchomorpha</taxon>
        <taxon>Sphaerularioidea</taxon>
        <taxon>Anguinidae</taxon>
        <taxon>Anguininae</taxon>
        <taxon>Ditylenchus</taxon>
    </lineage>
</organism>
<protein>
    <submittedName>
        <fullName evidence="2">Uncharacterized protein</fullName>
    </submittedName>
</protein>
<keyword evidence="1" id="KW-1185">Reference proteome</keyword>
<evidence type="ECO:0000313" key="1">
    <source>
        <dbReference type="Proteomes" id="UP000887574"/>
    </source>
</evidence>
<proteinExistence type="predicted"/>
<dbReference type="WBParaSite" id="jg3061">
    <property type="protein sequence ID" value="jg3061"/>
    <property type="gene ID" value="jg3061"/>
</dbReference>
<dbReference type="Proteomes" id="UP000887574">
    <property type="component" value="Unplaced"/>
</dbReference>
<dbReference type="AlphaFoldDB" id="A0A915E840"/>
<accession>A0A915E840</accession>